<dbReference type="GO" id="GO:0030246">
    <property type="term" value="F:carbohydrate binding"/>
    <property type="evidence" value="ECO:0007669"/>
    <property type="project" value="InterPro"/>
</dbReference>
<keyword evidence="7 8" id="KW-0119">Carbohydrate metabolism</keyword>
<gene>
    <name evidence="12" type="ORF">H9841_10330</name>
</gene>
<evidence type="ECO:0000256" key="10">
    <source>
        <dbReference type="PIRSR" id="PIRSR005096-2"/>
    </source>
</evidence>
<dbReference type="GO" id="GO:0004034">
    <property type="term" value="F:aldose 1-epimerase activity"/>
    <property type="evidence" value="ECO:0007669"/>
    <property type="project" value="UniProtKB-EC"/>
</dbReference>
<evidence type="ECO:0000256" key="2">
    <source>
        <dbReference type="ARBA" id="ARBA00005028"/>
    </source>
</evidence>
<name>A0A9D2BZW6_9FIRM</name>
<evidence type="ECO:0000256" key="4">
    <source>
        <dbReference type="ARBA" id="ARBA00013185"/>
    </source>
</evidence>
<evidence type="ECO:0000313" key="12">
    <source>
        <dbReference type="EMBL" id="HIY22278.1"/>
    </source>
</evidence>
<comment type="caution">
    <text evidence="12">The sequence shown here is derived from an EMBL/GenBank/DDBJ whole genome shotgun (WGS) entry which is preliminary data.</text>
</comment>
<comment type="pathway">
    <text evidence="2 8">Carbohydrate metabolism; hexose metabolism.</text>
</comment>
<feature type="active site" description="Proton acceptor" evidence="9">
    <location>
        <position position="310"/>
    </location>
</feature>
<accession>A0A9D2BZW6</accession>
<evidence type="ECO:0000256" key="11">
    <source>
        <dbReference type="PIRSR" id="PIRSR005096-3"/>
    </source>
</evidence>
<evidence type="ECO:0000313" key="13">
    <source>
        <dbReference type="Proteomes" id="UP000823868"/>
    </source>
</evidence>
<dbReference type="GO" id="GO:0033499">
    <property type="term" value="P:galactose catabolic process via UDP-galactose, Leloir pathway"/>
    <property type="evidence" value="ECO:0007669"/>
    <property type="project" value="TreeGrafter"/>
</dbReference>
<dbReference type="EC" id="5.1.3.3" evidence="4 8"/>
<dbReference type="EMBL" id="DXDX01000186">
    <property type="protein sequence ID" value="HIY22278.1"/>
    <property type="molecule type" value="Genomic_DNA"/>
</dbReference>
<evidence type="ECO:0000256" key="7">
    <source>
        <dbReference type="ARBA" id="ARBA00023277"/>
    </source>
</evidence>
<comment type="similarity">
    <text evidence="3 8">Belongs to the aldose epimerase family.</text>
</comment>
<dbReference type="InterPro" id="IPR014718">
    <property type="entry name" value="GH-type_carb-bd"/>
</dbReference>
<dbReference type="GO" id="GO:0006006">
    <property type="term" value="P:glucose metabolic process"/>
    <property type="evidence" value="ECO:0007669"/>
    <property type="project" value="TreeGrafter"/>
</dbReference>
<dbReference type="CDD" id="cd09019">
    <property type="entry name" value="galactose_mutarotase_like"/>
    <property type="match status" value="1"/>
</dbReference>
<dbReference type="PANTHER" id="PTHR10091:SF0">
    <property type="entry name" value="GALACTOSE MUTAROTASE"/>
    <property type="match status" value="1"/>
</dbReference>
<dbReference type="InterPro" id="IPR015443">
    <property type="entry name" value="Aldose_1-epimerase"/>
</dbReference>
<evidence type="ECO:0000256" key="9">
    <source>
        <dbReference type="PIRSR" id="PIRSR005096-1"/>
    </source>
</evidence>
<dbReference type="AlphaFoldDB" id="A0A9D2BZW6"/>
<evidence type="ECO:0000256" key="6">
    <source>
        <dbReference type="ARBA" id="ARBA00023235"/>
    </source>
</evidence>
<dbReference type="SUPFAM" id="SSF74650">
    <property type="entry name" value="Galactose mutarotase-like"/>
    <property type="match status" value="1"/>
</dbReference>
<evidence type="ECO:0000256" key="5">
    <source>
        <dbReference type="ARBA" id="ARBA00014165"/>
    </source>
</evidence>
<dbReference type="InterPro" id="IPR008183">
    <property type="entry name" value="Aldose_1/G6P_1-epimerase"/>
</dbReference>
<reference evidence="12" key="2">
    <citation type="submission" date="2021-04" db="EMBL/GenBank/DDBJ databases">
        <authorList>
            <person name="Gilroy R."/>
        </authorList>
    </citation>
    <scope>NUCLEOTIDE SEQUENCE</scope>
    <source>
        <strain evidence="12">ChiBcec16_6824</strain>
    </source>
</reference>
<evidence type="ECO:0000256" key="1">
    <source>
        <dbReference type="ARBA" id="ARBA00001614"/>
    </source>
</evidence>
<protein>
    <recommendedName>
        <fullName evidence="5 8">Aldose 1-epimerase</fullName>
        <ecNumber evidence="4 8">5.1.3.3</ecNumber>
    </recommendedName>
</protein>
<evidence type="ECO:0000256" key="3">
    <source>
        <dbReference type="ARBA" id="ARBA00006206"/>
    </source>
</evidence>
<dbReference type="PANTHER" id="PTHR10091">
    <property type="entry name" value="ALDOSE-1-EPIMERASE"/>
    <property type="match status" value="1"/>
</dbReference>
<dbReference type="Gene3D" id="2.70.98.10">
    <property type="match status" value="1"/>
</dbReference>
<sequence>MKRNPYGTTKDGRALEALTLESENAACTILTYGAALASLTVPDRTGKGVDVVLGLGSLAHYEDNPDKCMGATVGRHANRIAGASFSLNGTEYPLAANDGPNNLHGGPTNFSTRVWTAEEVENGVRFTYVSPHMEEGFPGTLTAQVTYRLEGSTLTVQYRAVSDKDTLCSLTNHSYFNLNGHDSGSVLDHILTLHAQYYTPSDATAIPTGEIVPVKNTPMDFRTPTKLGERIDAPFQQLQWAKGYDHNYVVEGPVGVLRPAARLVSPESGIVLEVETTSPGVHLYTGNYLDGRPSGKGGVCYQPRDGVCLETQFYPDAIHHPNFPQPILCAGAVWEHTTVFRFSTET</sequence>
<dbReference type="Proteomes" id="UP000823868">
    <property type="component" value="Unassembled WGS sequence"/>
</dbReference>
<feature type="binding site" evidence="11">
    <location>
        <begin position="78"/>
        <end position="79"/>
    </location>
    <ligand>
        <name>beta-D-galactose</name>
        <dbReference type="ChEBI" id="CHEBI:27667"/>
    </ligand>
</feature>
<dbReference type="PIRSF" id="PIRSF005096">
    <property type="entry name" value="GALM"/>
    <property type="match status" value="1"/>
</dbReference>
<dbReference type="Pfam" id="PF01263">
    <property type="entry name" value="Aldose_epim"/>
    <property type="match status" value="1"/>
</dbReference>
<evidence type="ECO:0000256" key="8">
    <source>
        <dbReference type="PIRNR" id="PIRNR005096"/>
    </source>
</evidence>
<dbReference type="InterPro" id="IPR011013">
    <property type="entry name" value="Gal_mutarotase_sf_dom"/>
</dbReference>
<feature type="binding site" evidence="11">
    <location>
        <begin position="173"/>
        <end position="175"/>
    </location>
    <ligand>
        <name>beta-D-galactose</name>
        <dbReference type="ChEBI" id="CHEBI:27667"/>
    </ligand>
</feature>
<comment type="catalytic activity">
    <reaction evidence="1 8">
        <text>alpha-D-glucose = beta-D-glucose</text>
        <dbReference type="Rhea" id="RHEA:10264"/>
        <dbReference type="ChEBI" id="CHEBI:15903"/>
        <dbReference type="ChEBI" id="CHEBI:17925"/>
        <dbReference type="EC" id="5.1.3.3"/>
    </reaction>
</comment>
<reference evidence="12" key="1">
    <citation type="journal article" date="2021" name="PeerJ">
        <title>Extensive microbial diversity within the chicken gut microbiome revealed by metagenomics and culture.</title>
        <authorList>
            <person name="Gilroy R."/>
            <person name="Ravi A."/>
            <person name="Getino M."/>
            <person name="Pursley I."/>
            <person name="Horton D.L."/>
            <person name="Alikhan N.F."/>
            <person name="Baker D."/>
            <person name="Gharbi K."/>
            <person name="Hall N."/>
            <person name="Watson M."/>
            <person name="Adriaenssens E.M."/>
            <person name="Foster-Nyarko E."/>
            <person name="Jarju S."/>
            <person name="Secka A."/>
            <person name="Antonio M."/>
            <person name="Oren A."/>
            <person name="Chaudhuri R.R."/>
            <person name="La Ragione R."/>
            <person name="Hildebrand F."/>
            <person name="Pallen M.J."/>
        </authorList>
    </citation>
    <scope>NUCLEOTIDE SEQUENCE</scope>
    <source>
        <strain evidence="12">ChiBcec16_6824</strain>
    </source>
</reference>
<dbReference type="NCBIfam" id="NF008277">
    <property type="entry name" value="PRK11055.1"/>
    <property type="match status" value="1"/>
</dbReference>
<feature type="active site" description="Proton donor" evidence="9">
    <location>
        <position position="173"/>
    </location>
</feature>
<organism evidence="12 13">
    <name type="scientific">Candidatus Flavonifractor merdigallinarum</name>
    <dbReference type="NCBI Taxonomy" id="2838589"/>
    <lineage>
        <taxon>Bacteria</taxon>
        <taxon>Bacillati</taxon>
        <taxon>Bacillota</taxon>
        <taxon>Clostridia</taxon>
        <taxon>Eubacteriales</taxon>
        <taxon>Oscillospiraceae</taxon>
        <taxon>Flavonifractor</taxon>
    </lineage>
</organism>
<dbReference type="GO" id="GO:0005737">
    <property type="term" value="C:cytoplasm"/>
    <property type="evidence" value="ECO:0007669"/>
    <property type="project" value="TreeGrafter"/>
</dbReference>
<keyword evidence="6 8" id="KW-0413">Isomerase</keyword>
<dbReference type="PROSITE" id="PS00545">
    <property type="entry name" value="ALDOSE_1_EPIMERASE"/>
    <property type="match status" value="1"/>
</dbReference>
<feature type="binding site" evidence="10">
    <location>
        <position position="245"/>
    </location>
    <ligand>
        <name>beta-D-galactose</name>
        <dbReference type="ChEBI" id="CHEBI:27667"/>
    </ligand>
</feature>
<dbReference type="InterPro" id="IPR047215">
    <property type="entry name" value="Galactose_mutarotase-like"/>
</dbReference>
<dbReference type="InterPro" id="IPR018052">
    <property type="entry name" value="Ald1_epimerase_CS"/>
</dbReference>
<proteinExistence type="inferred from homology"/>